<protein>
    <submittedName>
        <fullName evidence="2">Uncharacterized protein</fullName>
    </submittedName>
</protein>
<proteinExistence type="predicted"/>
<evidence type="ECO:0000313" key="1">
    <source>
        <dbReference type="Proteomes" id="UP000095283"/>
    </source>
</evidence>
<evidence type="ECO:0000313" key="2">
    <source>
        <dbReference type="WBParaSite" id="Hba_17570"/>
    </source>
</evidence>
<sequence length="71" mass="8072">MASIGFRLSFVASNYRWLLWGQLGSSQNKGKNNEKEHMDIHRAEQGMGITEGKLGRSHREILKNILKRCSG</sequence>
<keyword evidence="1" id="KW-1185">Reference proteome</keyword>
<dbReference type="AlphaFoldDB" id="A0A1I7XJ74"/>
<name>A0A1I7XJ74_HETBA</name>
<dbReference type="WBParaSite" id="Hba_17570">
    <property type="protein sequence ID" value="Hba_17570"/>
    <property type="gene ID" value="Hba_17570"/>
</dbReference>
<dbReference type="Proteomes" id="UP000095283">
    <property type="component" value="Unplaced"/>
</dbReference>
<reference evidence="2" key="1">
    <citation type="submission" date="2016-11" db="UniProtKB">
        <authorList>
            <consortium name="WormBaseParasite"/>
        </authorList>
    </citation>
    <scope>IDENTIFICATION</scope>
</reference>
<organism evidence="1 2">
    <name type="scientific">Heterorhabditis bacteriophora</name>
    <name type="common">Entomopathogenic nematode worm</name>
    <dbReference type="NCBI Taxonomy" id="37862"/>
    <lineage>
        <taxon>Eukaryota</taxon>
        <taxon>Metazoa</taxon>
        <taxon>Ecdysozoa</taxon>
        <taxon>Nematoda</taxon>
        <taxon>Chromadorea</taxon>
        <taxon>Rhabditida</taxon>
        <taxon>Rhabditina</taxon>
        <taxon>Rhabditomorpha</taxon>
        <taxon>Strongyloidea</taxon>
        <taxon>Heterorhabditidae</taxon>
        <taxon>Heterorhabditis</taxon>
    </lineage>
</organism>
<accession>A0A1I7XJ74</accession>